<dbReference type="InterPro" id="IPR050336">
    <property type="entry name" value="Chromosome_partition/occlusion"/>
</dbReference>
<proteinExistence type="inferred from homology"/>
<dbReference type="SUPFAM" id="SSF109709">
    <property type="entry name" value="KorB DNA-binding domain-like"/>
    <property type="match status" value="1"/>
</dbReference>
<comment type="caution">
    <text evidence="4">The sequence shown here is derived from an EMBL/GenBank/DDBJ whole genome shotgun (WGS) entry which is preliminary data.</text>
</comment>
<dbReference type="FunFam" id="1.10.10.2830:FF:000001">
    <property type="entry name" value="Chromosome partitioning protein ParB"/>
    <property type="match status" value="1"/>
</dbReference>
<dbReference type="SMART" id="SM00470">
    <property type="entry name" value="ParB"/>
    <property type="match status" value="1"/>
</dbReference>
<reference evidence="4 5" key="1">
    <citation type="submission" date="2019-01" db="EMBL/GenBank/DDBJ databases">
        <title>Sinorhodobacter populi sp. nov. isolated from the symptomatic bark tissue of Populus euramericana canker.</title>
        <authorList>
            <person name="Xu G."/>
        </authorList>
    </citation>
    <scope>NUCLEOTIDE SEQUENCE [LARGE SCALE GENOMIC DNA]</scope>
    <source>
        <strain evidence="4 5">SK2B-1</strain>
    </source>
</reference>
<gene>
    <name evidence="4" type="ORF">D2T30_05530</name>
</gene>
<dbReference type="CDD" id="cd16406">
    <property type="entry name" value="ParB_N_like"/>
    <property type="match status" value="1"/>
</dbReference>
<dbReference type="SUPFAM" id="SSF110849">
    <property type="entry name" value="ParB/Sulfiredoxin"/>
    <property type="match status" value="1"/>
</dbReference>
<feature type="compositionally biased region" description="Acidic residues" evidence="2">
    <location>
        <begin position="694"/>
        <end position="707"/>
    </location>
</feature>
<dbReference type="InterPro" id="IPR003115">
    <property type="entry name" value="ParB_N"/>
</dbReference>
<accession>A0A443JRJ9</accession>
<comment type="similarity">
    <text evidence="1">Belongs to the ParB family.</text>
</comment>
<organism evidence="4 5">
    <name type="scientific">Paenirhodobacter populi</name>
    <dbReference type="NCBI Taxonomy" id="2306993"/>
    <lineage>
        <taxon>Bacteria</taxon>
        <taxon>Pseudomonadati</taxon>
        <taxon>Pseudomonadota</taxon>
        <taxon>Alphaproteobacteria</taxon>
        <taxon>Rhodobacterales</taxon>
        <taxon>Rhodobacter group</taxon>
        <taxon>Paenirhodobacter</taxon>
    </lineage>
</organism>
<dbReference type="Proteomes" id="UP000284476">
    <property type="component" value="Unassembled WGS sequence"/>
</dbReference>
<sequence length="714" mass="79116">MAKAVQKITLSRSRDIPFDKLVLSQSNVRKIKADISIEELAEDIARRGLLQSLNVRALLDDEGNETGMFDVPAGGRRFQALALLVKQKRLAKNAPVPCIMREGESDILAEDDSLAENTQRAALHPLDQFRAFQTLREKGQTEEQIAAAFFVPATVVKQRMKLASVAPELLEVYAADQMTLEELMAFTVSSDPERQVQVWNAVKDTWQRDPHHIRRRLHETSVRCSDRRVRLIGLEAYELAGGTRTRDLFEDDNGGWIEDVGLLDRLVSERLKAEAETIATEGWKWVKADVSFEYGHSHGLRKLVSASAQLTEEEYAIREALRTEFDELDGEYASPDGYPEEIDARLGEIEAALEAYDNRPETFDPAEIARAGVFLSITLDGKFDVQRGFVRPDDEAPQGQDDAGDNDLPDRDYDGRDGAYDDRAPATVVSVGGQPPEPEEDEGDAIKPLPDRLLSELTAYRTIALQDAVALHPHVAMTLLLHKLVTDGFRTAQARCLEASVRAVHPSTPPEDLASFPPALSIAERHQAWQQDIPQEDDQALWDWIVGLDEASRLALLAHCVSFGVNAQHEKPNPYSGYGLSAHALQCRAVEADRLARATDLDMVETGWQPTVENYLGRVTKPRILEAVREAKGEGAAQLIDHLKKGDMAREAARLLDGTGWLPEILRVEGDEDLITTEEDTAPVENLPAFLADETVDPEPATDDAEAGELVAAE</sequence>
<feature type="domain" description="ParB-like N-terminal" evidence="3">
    <location>
        <begin position="14"/>
        <end position="118"/>
    </location>
</feature>
<dbReference type="Gene3D" id="1.10.10.2830">
    <property type="match status" value="1"/>
</dbReference>
<feature type="region of interest" description="Disordered" evidence="2">
    <location>
        <begin position="679"/>
        <end position="714"/>
    </location>
</feature>
<dbReference type="GO" id="GO:0005694">
    <property type="term" value="C:chromosome"/>
    <property type="evidence" value="ECO:0007669"/>
    <property type="project" value="TreeGrafter"/>
</dbReference>
<evidence type="ECO:0000256" key="1">
    <source>
        <dbReference type="ARBA" id="ARBA00006295"/>
    </source>
</evidence>
<evidence type="ECO:0000313" key="4">
    <source>
        <dbReference type="EMBL" id="RWR23082.1"/>
    </source>
</evidence>
<dbReference type="GO" id="GO:0007059">
    <property type="term" value="P:chromosome segregation"/>
    <property type="evidence" value="ECO:0007669"/>
    <property type="project" value="TreeGrafter"/>
</dbReference>
<evidence type="ECO:0000256" key="2">
    <source>
        <dbReference type="SAM" id="MobiDB-lite"/>
    </source>
</evidence>
<evidence type="ECO:0000313" key="5">
    <source>
        <dbReference type="Proteomes" id="UP000284476"/>
    </source>
</evidence>
<name>A0A443JRJ9_9RHOB</name>
<dbReference type="RefSeq" id="WP_128208066.1">
    <property type="nucleotide sequence ID" value="NZ_JBHRSO010000013.1"/>
</dbReference>
<dbReference type="FunFam" id="3.90.1530.30:FF:000002">
    <property type="entry name" value="Chromosome partitioning protein ParB"/>
    <property type="match status" value="1"/>
</dbReference>
<reference evidence="4 5" key="2">
    <citation type="submission" date="2019-01" db="EMBL/GenBank/DDBJ databases">
        <authorList>
            <person name="Li Y."/>
        </authorList>
    </citation>
    <scope>NUCLEOTIDE SEQUENCE [LARGE SCALE GENOMIC DNA]</scope>
    <source>
        <strain evidence="4 5">SK2B-1</strain>
    </source>
</reference>
<dbReference type="EMBL" id="SAUZ01000004">
    <property type="protein sequence ID" value="RWR23082.1"/>
    <property type="molecule type" value="Genomic_DNA"/>
</dbReference>
<feature type="region of interest" description="Disordered" evidence="2">
    <location>
        <begin position="389"/>
        <end position="447"/>
    </location>
</feature>
<dbReference type="Gene3D" id="3.90.1530.30">
    <property type="match status" value="1"/>
</dbReference>
<dbReference type="Pfam" id="PF02195">
    <property type="entry name" value="ParB_N"/>
    <property type="match status" value="1"/>
</dbReference>
<dbReference type="PANTHER" id="PTHR33375">
    <property type="entry name" value="CHROMOSOME-PARTITIONING PROTEIN PARB-RELATED"/>
    <property type="match status" value="1"/>
</dbReference>
<evidence type="ECO:0000259" key="3">
    <source>
        <dbReference type="SMART" id="SM00470"/>
    </source>
</evidence>
<dbReference type="AlphaFoldDB" id="A0A443JRJ9"/>
<protein>
    <submittedName>
        <fullName evidence="4">ParB/RepB/Spo0J family partition protein</fullName>
    </submittedName>
</protein>
<dbReference type="InterPro" id="IPR036086">
    <property type="entry name" value="ParB/Sulfiredoxin_sf"/>
</dbReference>
<dbReference type="PANTHER" id="PTHR33375:SF7">
    <property type="entry name" value="CHROMOSOME 2-PARTITIONING PROTEIN PARB-RELATED"/>
    <property type="match status" value="1"/>
</dbReference>
<feature type="compositionally biased region" description="Basic and acidic residues" evidence="2">
    <location>
        <begin position="408"/>
        <end position="424"/>
    </location>
</feature>